<organism evidence="2 3">
    <name type="scientific">Oceanithermus desulfurans NBRC 100063</name>
    <dbReference type="NCBI Taxonomy" id="1227550"/>
    <lineage>
        <taxon>Bacteria</taxon>
        <taxon>Thermotogati</taxon>
        <taxon>Deinococcota</taxon>
        <taxon>Deinococci</taxon>
        <taxon>Thermales</taxon>
        <taxon>Thermaceae</taxon>
        <taxon>Oceanithermus</taxon>
    </lineage>
</organism>
<keyword evidence="1" id="KW-0732">Signal</keyword>
<sequence length="256" mass="28919">MKRNLLKLTLTLSLFLSLLAPALAEEVKVLLDVPAPYAENVFWFPGGRYLLLVARDGEYGNYRRFVVYDVEKKRWRPVTVEAGHREGLGEGPYVCVDAECPFLVSVAGRYLKASVEEPECRLDAKIYAEKQIGWNGWGIAATPIEHHVAASGRYVLYRVRSFPEDPDSTGVAADVAILRVSNDEDVWFDVINNWLSTNPLETFPALWRSAHARPVTTASWLHPLLGHRDRLVLITTDRDDAWNKATHRLVVLEVVP</sequence>
<feature type="signal peptide" evidence="1">
    <location>
        <begin position="1"/>
        <end position="24"/>
    </location>
</feature>
<dbReference type="Proteomes" id="UP000321827">
    <property type="component" value="Unassembled WGS sequence"/>
</dbReference>
<name>A0A511RM44_9DEIN</name>
<proteinExistence type="predicted"/>
<dbReference type="AlphaFoldDB" id="A0A511RM44"/>
<accession>A0A511RM44</accession>
<dbReference type="EMBL" id="BJXN01000019">
    <property type="protein sequence ID" value="GEM90724.1"/>
    <property type="molecule type" value="Genomic_DNA"/>
</dbReference>
<reference evidence="2 3" key="1">
    <citation type="submission" date="2019-07" db="EMBL/GenBank/DDBJ databases">
        <title>Whole genome shotgun sequence of Oceanithermus desulfurans NBRC 100063.</title>
        <authorList>
            <person name="Hosoyama A."/>
            <person name="Uohara A."/>
            <person name="Ohji S."/>
            <person name="Ichikawa N."/>
        </authorList>
    </citation>
    <scope>NUCLEOTIDE SEQUENCE [LARGE SCALE GENOMIC DNA]</scope>
    <source>
        <strain evidence="2 3">NBRC 100063</strain>
    </source>
</reference>
<dbReference type="RefSeq" id="WP_183677697.1">
    <property type="nucleotide sequence ID" value="NZ_BJXN01000019.1"/>
</dbReference>
<evidence type="ECO:0008006" key="4">
    <source>
        <dbReference type="Google" id="ProtNLM"/>
    </source>
</evidence>
<evidence type="ECO:0000313" key="2">
    <source>
        <dbReference type="EMBL" id="GEM90724.1"/>
    </source>
</evidence>
<comment type="caution">
    <text evidence="2">The sequence shown here is derived from an EMBL/GenBank/DDBJ whole genome shotgun (WGS) entry which is preliminary data.</text>
</comment>
<protein>
    <recommendedName>
        <fullName evidence="4">Phytase-like domain-containing protein</fullName>
    </recommendedName>
</protein>
<evidence type="ECO:0000313" key="3">
    <source>
        <dbReference type="Proteomes" id="UP000321827"/>
    </source>
</evidence>
<gene>
    <name evidence="2" type="ORF">ODE01S_21580</name>
</gene>
<evidence type="ECO:0000256" key="1">
    <source>
        <dbReference type="SAM" id="SignalP"/>
    </source>
</evidence>
<feature type="chain" id="PRO_5021930841" description="Phytase-like domain-containing protein" evidence="1">
    <location>
        <begin position="25"/>
        <end position="256"/>
    </location>
</feature>